<gene>
    <name evidence="5" type="ORF">E1A91_D01G194900v1</name>
</gene>
<dbReference type="GO" id="GO:0048046">
    <property type="term" value="C:apoplast"/>
    <property type="evidence" value="ECO:0007669"/>
    <property type="project" value="UniProtKB-SubCell"/>
</dbReference>
<dbReference type="PANTHER" id="PTHR21495">
    <property type="entry name" value="NUCLEOPORIN-RELATED"/>
    <property type="match status" value="1"/>
</dbReference>
<accession>A0A5D2W9J6</accession>
<comment type="similarity">
    <text evidence="1 4">Belongs to the plant dirigent protein family.</text>
</comment>
<protein>
    <recommendedName>
        <fullName evidence="4">Dirigent protein</fullName>
    </recommendedName>
</protein>
<dbReference type="GO" id="GO:0009699">
    <property type="term" value="P:phenylpropanoid biosynthetic process"/>
    <property type="evidence" value="ECO:0007669"/>
    <property type="project" value="UniProtKB-ARBA"/>
</dbReference>
<name>A0A5D2W9J6_GOSMU</name>
<evidence type="ECO:0000256" key="3">
    <source>
        <dbReference type="ARBA" id="ARBA00022525"/>
    </source>
</evidence>
<dbReference type="Gene3D" id="2.40.480.10">
    <property type="entry name" value="Allene oxide cyclase-like"/>
    <property type="match status" value="1"/>
</dbReference>
<evidence type="ECO:0000313" key="5">
    <source>
        <dbReference type="EMBL" id="TYI98173.1"/>
    </source>
</evidence>
<dbReference type="Pfam" id="PF03018">
    <property type="entry name" value="Dirigent"/>
    <property type="match status" value="1"/>
</dbReference>
<evidence type="ECO:0000256" key="1">
    <source>
        <dbReference type="ARBA" id="ARBA00010746"/>
    </source>
</evidence>
<sequence length="175" mass="19652">MAMIFALAVIFFLTIAPVYGKYYFEFRTRLHFFLHDTLSVENPSTIMIAHPNIRQTSSFEVGSLFAIDDPLSVGPEPTSTLIGNAQGLYVSSSRDHVMFTTVMYTNFTFRVAGSMGALSFYSQGVHLWTQIHELAIVGERGALRMARGFDLTQITFVNLTACNVILECNVTLYHY</sequence>
<comment type="subcellular location">
    <subcellularLocation>
        <location evidence="4">Secreted</location>
        <location evidence="4">Extracellular space</location>
        <location evidence="4">Apoplast</location>
    </subcellularLocation>
</comment>
<evidence type="ECO:0000313" key="6">
    <source>
        <dbReference type="Proteomes" id="UP000323597"/>
    </source>
</evidence>
<evidence type="ECO:0000256" key="2">
    <source>
        <dbReference type="ARBA" id="ARBA00011738"/>
    </source>
</evidence>
<dbReference type="EMBL" id="CM017649">
    <property type="protein sequence ID" value="TYI98173.1"/>
    <property type="molecule type" value="Genomic_DNA"/>
</dbReference>
<keyword evidence="6" id="KW-1185">Reference proteome</keyword>
<evidence type="ECO:0000256" key="4">
    <source>
        <dbReference type="RuleBase" id="RU363099"/>
    </source>
</evidence>
<reference evidence="5 6" key="1">
    <citation type="submission" date="2019-07" db="EMBL/GenBank/DDBJ databases">
        <title>WGS assembly of Gossypium mustelinum.</title>
        <authorList>
            <person name="Chen Z.J."/>
            <person name="Sreedasyam A."/>
            <person name="Ando A."/>
            <person name="Song Q."/>
            <person name="De L."/>
            <person name="Hulse-Kemp A."/>
            <person name="Ding M."/>
            <person name="Ye W."/>
            <person name="Kirkbride R."/>
            <person name="Jenkins J."/>
            <person name="Plott C."/>
            <person name="Lovell J."/>
            <person name="Lin Y.-M."/>
            <person name="Vaughn R."/>
            <person name="Liu B."/>
            <person name="Li W."/>
            <person name="Simpson S."/>
            <person name="Scheffler B."/>
            <person name="Saski C."/>
            <person name="Grover C."/>
            <person name="Hu G."/>
            <person name="Conover J."/>
            <person name="Carlson J."/>
            <person name="Shu S."/>
            <person name="Boston L."/>
            <person name="Williams M."/>
            <person name="Peterson D."/>
            <person name="Mcgee K."/>
            <person name="Jones D."/>
            <person name="Wendel J."/>
            <person name="Stelly D."/>
            <person name="Grimwood J."/>
            <person name="Schmutz J."/>
        </authorList>
    </citation>
    <scope>NUCLEOTIDE SEQUENCE [LARGE SCALE GENOMIC DNA]</scope>
    <source>
        <strain evidence="5">1408120.09</strain>
    </source>
</reference>
<comment type="function">
    <text evidence="4">Dirigent proteins impart stereoselectivity on the phenoxy radical-coupling reaction, yielding optically active lignans from two molecules of coniferyl alcohol in the biosynthesis of lignans, flavonolignans, and alkaloids and thus plays a central role in plant secondary metabolism.</text>
</comment>
<comment type="subunit">
    <text evidence="2 4">Homodimer.</text>
</comment>
<proteinExistence type="inferred from homology"/>
<keyword evidence="3 4" id="KW-0964">Secreted</keyword>
<organism evidence="5 6">
    <name type="scientific">Gossypium mustelinum</name>
    <name type="common">Cotton</name>
    <name type="synonym">Gossypium caicoense</name>
    <dbReference type="NCBI Taxonomy" id="34275"/>
    <lineage>
        <taxon>Eukaryota</taxon>
        <taxon>Viridiplantae</taxon>
        <taxon>Streptophyta</taxon>
        <taxon>Embryophyta</taxon>
        <taxon>Tracheophyta</taxon>
        <taxon>Spermatophyta</taxon>
        <taxon>Magnoliopsida</taxon>
        <taxon>eudicotyledons</taxon>
        <taxon>Gunneridae</taxon>
        <taxon>Pentapetalae</taxon>
        <taxon>rosids</taxon>
        <taxon>malvids</taxon>
        <taxon>Malvales</taxon>
        <taxon>Malvaceae</taxon>
        <taxon>Malvoideae</taxon>
        <taxon>Gossypium</taxon>
    </lineage>
</organism>
<keyword evidence="4" id="KW-0052">Apoplast</keyword>
<dbReference type="InterPro" id="IPR004265">
    <property type="entry name" value="Dirigent"/>
</dbReference>
<dbReference type="InterPro" id="IPR044859">
    <property type="entry name" value="Allene_oxi_cyc_Dirigent"/>
</dbReference>
<dbReference type="AlphaFoldDB" id="A0A5D2W9J6"/>
<dbReference type="Proteomes" id="UP000323597">
    <property type="component" value="Chromosome D01"/>
</dbReference>